<sequence>MDTGNLKKLNKFHVVFLSQNVIIGIGLFTLSNEISMVGYNQWLIPIMLGVLANITLIPIVLLCKKFPDDSLFKINEKILGKLLGKMANGVLFLYGLMGAA</sequence>
<keyword evidence="3" id="KW-0813">Transport</keyword>
<accession>W4QQ73</accession>
<evidence type="ECO:0000256" key="2">
    <source>
        <dbReference type="ARBA" id="ARBA00007998"/>
    </source>
</evidence>
<dbReference type="EMBL" id="BAUV01000007">
    <property type="protein sequence ID" value="GAE34260.1"/>
    <property type="molecule type" value="Genomic_DNA"/>
</dbReference>
<evidence type="ECO:0000256" key="8">
    <source>
        <dbReference type="SAM" id="Phobius"/>
    </source>
</evidence>
<evidence type="ECO:0000256" key="3">
    <source>
        <dbReference type="ARBA" id="ARBA00022448"/>
    </source>
</evidence>
<dbReference type="Proteomes" id="UP000018896">
    <property type="component" value="Unassembled WGS sequence"/>
</dbReference>
<evidence type="ECO:0000256" key="7">
    <source>
        <dbReference type="ARBA" id="ARBA00023136"/>
    </source>
</evidence>
<evidence type="ECO:0000256" key="1">
    <source>
        <dbReference type="ARBA" id="ARBA00004141"/>
    </source>
</evidence>
<dbReference type="InterPro" id="IPR004761">
    <property type="entry name" value="Spore_GerAB"/>
</dbReference>
<proteinExistence type="inferred from homology"/>
<feature type="transmembrane region" description="Helical" evidence="8">
    <location>
        <begin position="12"/>
        <end position="30"/>
    </location>
</feature>
<protein>
    <submittedName>
        <fullName evidence="9">Spore germination protein</fullName>
    </submittedName>
</protein>
<evidence type="ECO:0000313" key="10">
    <source>
        <dbReference type="Proteomes" id="UP000018896"/>
    </source>
</evidence>
<comment type="similarity">
    <text evidence="2">Belongs to the amino acid-polyamine-organocation (APC) superfamily. Spore germination protein (SGP) (TC 2.A.3.9) family.</text>
</comment>
<organism evidence="9 10">
    <name type="scientific">Halalkalibacter akibai (strain ATCC 43226 / DSM 21942 / CIP 109018 / JCM 9157 / 1139)</name>
    <name type="common">Bacillus akibai</name>
    <dbReference type="NCBI Taxonomy" id="1236973"/>
    <lineage>
        <taxon>Bacteria</taxon>
        <taxon>Bacillati</taxon>
        <taxon>Bacillota</taxon>
        <taxon>Bacilli</taxon>
        <taxon>Bacillales</taxon>
        <taxon>Bacillaceae</taxon>
        <taxon>Halalkalibacter</taxon>
    </lineage>
</organism>
<evidence type="ECO:0000256" key="5">
    <source>
        <dbReference type="ARBA" id="ARBA00022692"/>
    </source>
</evidence>
<dbReference type="GO" id="GO:0016020">
    <property type="term" value="C:membrane"/>
    <property type="evidence" value="ECO:0007669"/>
    <property type="project" value="UniProtKB-SubCell"/>
</dbReference>
<evidence type="ECO:0000313" key="9">
    <source>
        <dbReference type="EMBL" id="GAE34260.1"/>
    </source>
</evidence>
<name>W4QQ73_HALA3</name>
<dbReference type="PANTHER" id="PTHR34975">
    <property type="entry name" value="SPORE GERMINATION PROTEIN A2"/>
    <property type="match status" value="1"/>
</dbReference>
<gene>
    <name evidence="9" type="ORF">JCM9157_1306</name>
</gene>
<dbReference type="PANTHER" id="PTHR34975:SF2">
    <property type="entry name" value="SPORE GERMINATION PROTEIN A2"/>
    <property type="match status" value="1"/>
</dbReference>
<evidence type="ECO:0000256" key="6">
    <source>
        <dbReference type="ARBA" id="ARBA00022989"/>
    </source>
</evidence>
<keyword evidence="6 8" id="KW-1133">Transmembrane helix</keyword>
<comment type="caution">
    <text evidence="9">The sequence shown here is derived from an EMBL/GenBank/DDBJ whole genome shotgun (WGS) entry which is preliminary data.</text>
</comment>
<keyword evidence="7 8" id="KW-0472">Membrane</keyword>
<feature type="transmembrane region" description="Helical" evidence="8">
    <location>
        <begin position="42"/>
        <end position="62"/>
    </location>
</feature>
<dbReference type="Pfam" id="PF03845">
    <property type="entry name" value="Spore_permease"/>
    <property type="match status" value="1"/>
</dbReference>
<evidence type="ECO:0000256" key="4">
    <source>
        <dbReference type="ARBA" id="ARBA00022544"/>
    </source>
</evidence>
<comment type="subcellular location">
    <subcellularLocation>
        <location evidence="1">Membrane</location>
        <topology evidence="1">Multi-pass membrane protein</topology>
    </subcellularLocation>
</comment>
<keyword evidence="10" id="KW-1185">Reference proteome</keyword>
<dbReference type="AlphaFoldDB" id="W4QQ73"/>
<dbReference type="eggNOG" id="COG0814">
    <property type="taxonomic scope" value="Bacteria"/>
</dbReference>
<dbReference type="STRING" id="1236973.JCM9157_1306"/>
<dbReference type="OrthoDB" id="2716906at2"/>
<keyword evidence="4" id="KW-0309">Germination</keyword>
<keyword evidence="5 8" id="KW-0812">Transmembrane</keyword>
<reference evidence="9 10" key="1">
    <citation type="journal article" date="2014" name="Genome Announc.">
        <title>Draft Genome Sequences of Three Alkaliphilic Bacillus Strains, Bacillus wakoensis JCM 9140T, Bacillus akibai JCM 9157T, and Bacillus hemicellulosilyticus JCM 9152T.</title>
        <authorList>
            <person name="Yuki M."/>
            <person name="Oshima K."/>
            <person name="Suda W."/>
            <person name="Oshida Y."/>
            <person name="Kitamura K."/>
            <person name="Iida T."/>
            <person name="Hattori M."/>
            <person name="Ohkuma M."/>
        </authorList>
    </citation>
    <scope>NUCLEOTIDE SEQUENCE [LARGE SCALE GENOMIC DNA]</scope>
    <source>
        <strain evidence="9 10">JCM 9157</strain>
    </source>
</reference>
<dbReference type="RefSeq" id="WP_052012972.1">
    <property type="nucleotide sequence ID" value="NZ_BAUV01000007.1"/>
</dbReference>
<dbReference type="GO" id="GO:0009847">
    <property type="term" value="P:spore germination"/>
    <property type="evidence" value="ECO:0007669"/>
    <property type="project" value="InterPro"/>
</dbReference>